<dbReference type="Proteomes" id="UP000198802">
    <property type="component" value="Unassembled WGS sequence"/>
</dbReference>
<dbReference type="InterPro" id="IPR003454">
    <property type="entry name" value="MOase_MmoB_DmpM"/>
</dbReference>
<dbReference type="GO" id="GO:0004497">
    <property type="term" value="F:monooxygenase activity"/>
    <property type="evidence" value="ECO:0007669"/>
    <property type="project" value="UniProtKB-KW"/>
</dbReference>
<keyword evidence="2" id="KW-0560">Oxidoreductase</keyword>
<evidence type="ECO:0000313" key="2">
    <source>
        <dbReference type="EMBL" id="CUU57409.1"/>
    </source>
</evidence>
<gene>
    <name evidence="2" type="ORF">Ga0074812_11269</name>
</gene>
<organism evidence="2 3">
    <name type="scientific">Parafrankia irregularis</name>
    <dbReference type="NCBI Taxonomy" id="795642"/>
    <lineage>
        <taxon>Bacteria</taxon>
        <taxon>Bacillati</taxon>
        <taxon>Actinomycetota</taxon>
        <taxon>Actinomycetes</taxon>
        <taxon>Frankiales</taxon>
        <taxon>Frankiaceae</taxon>
        <taxon>Parafrankia</taxon>
    </lineage>
</organism>
<proteinExistence type="inferred from homology"/>
<dbReference type="Gene3D" id="3.90.56.10">
    <property type="entry name" value="Monooxygenase component MmoB/DmpM"/>
    <property type="match status" value="1"/>
</dbReference>
<dbReference type="InterPro" id="IPR036889">
    <property type="entry name" value="mOase_MmoB_DmpM_sf"/>
</dbReference>
<keyword evidence="2" id="KW-0503">Monooxygenase</keyword>
<reference evidence="3" key="1">
    <citation type="submission" date="2015-11" db="EMBL/GenBank/DDBJ databases">
        <authorList>
            <person name="Varghese N."/>
        </authorList>
    </citation>
    <scope>NUCLEOTIDE SEQUENCE [LARGE SCALE GENOMIC DNA]</scope>
    <source>
        <strain evidence="3">DSM 45899</strain>
    </source>
</reference>
<evidence type="ECO:0000256" key="1">
    <source>
        <dbReference type="ARBA" id="ARBA00006313"/>
    </source>
</evidence>
<protein>
    <submittedName>
        <fullName evidence="2">Toluene monooxygenase system protein D</fullName>
    </submittedName>
</protein>
<comment type="similarity">
    <text evidence="1">Belongs to the TmoD/XamoD family.</text>
</comment>
<dbReference type="Pfam" id="PF02406">
    <property type="entry name" value="MmoB_DmpM"/>
    <property type="match status" value="1"/>
</dbReference>
<evidence type="ECO:0000313" key="3">
    <source>
        <dbReference type="Proteomes" id="UP000198802"/>
    </source>
</evidence>
<dbReference type="SUPFAM" id="SSF56029">
    <property type="entry name" value="Monooxygenase (hydroxylase) regulatory protein"/>
    <property type="match status" value="1"/>
</dbReference>
<dbReference type="RefSeq" id="WP_083749887.1">
    <property type="nucleotide sequence ID" value="NZ_FAOZ01000012.1"/>
</dbReference>
<sequence>MAILEMTPDAEASPDLVGPVIRAGNLAEAVIEAVALDNPGSDVLVLDRDDYVRVHTLGTCRLTQASLQACLGQPCRLAELEIDMPSFRGRLKTRDDEYLWFYNQRGAATPGDQR</sequence>
<dbReference type="EMBL" id="FAOZ01000012">
    <property type="protein sequence ID" value="CUU57409.1"/>
    <property type="molecule type" value="Genomic_DNA"/>
</dbReference>
<accession>A0A0S4QP51</accession>
<dbReference type="AlphaFoldDB" id="A0A0S4QP51"/>
<keyword evidence="3" id="KW-1185">Reference proteome</keyword>
<name>A0A0S4QP51_9ACTN</name>